<accession>A0ACC6PBH7</accession>
<organism evidence="1 2">
    <name type="scientific">Saccharibacillus sacchari</name>
    <dbReference type="NCBI Taxonomy" id="456493"/>
    <lineage>
        <taxon>Bacteria</taxon>
        <taxon>Bacillati</taxon>
        <taxon>Bacillota</taxon>
        <taxon>Bacilli</taxon>
        <taxon>Bacillales</taxon>
        <taxon>Paenibacillaceae</taxon>
        <taxon>Saccharibacillus</taxon>
    </lineage>
</organism>
<keyword evidence="1" id="KW-0808">Transferase</keyword>
<sequence>MQKVDMKRFIYFFVFFLLLTLSLFFVMNTLDSRTIQQSLVANAKNQVGYAESVVDDMLYEASMYGIQYTADSSVRFYRQQIRELDSYNAQMKKNALVERMDNSLLSNQSIESLAVYWKQEHAIIATRQDPFAYEIYGSVEQRGWKMVNGNLYYFSLYPYIREPRTPDEIQYVVGVKLKMDYLRNVLQKSFNEGGSEAFFLVGNGPTISNGPLVEGIANQARDTITPDPEEIVKFDYTSGGEDYFVLSRYIEPIDTYLVTYTRTSDLLEPLNRNRQMFVGSIMVVLLIGLTVIGIFYRNFYRNVQLLRSRFHQVERGDYGVRIGSIPGAASTEFGTLFGGFDHMVARTESLLDSLKTETDLRRSAEMKQLQAQINPHFLYNSLFFIMSMAHSSPQAVIRMSKHLAEYYRYLTRLGSESITLETELELADHYLGIMALCKTMEYEIRLPDLLKKQPIMPLIIQPIVENAILHGIEERQGAHRVSIVVEPTDTGAVITVANDGRGLTADELSQLKADIASAEPPPGTHGVGLWNIEKRLKNAYGSAGDLDFAINEWGGLSVAVRIEFAAQEGGSYGVIDRG</sequence>
<proteinExistence type="predicted"/>
<gene>
    <name evidence="1" type="ORF">WKI47_10420</name>
</gene>
<evidence type="ECO:0000313" key="2">
    <source>
        <dbReference type="Proteomes" id="UP001380953"/>
    </source>
</evidence>
<comment type="caution">
    <text evidence="1">The sequence shown here is derived from an EMBL/GenBank/DDBJ whole genome shotgun (WGS) entry which is preliminary data.</text>
</comment>
<name>A0ACC6PBH7_9BACL</name>
<keyword evidence="1" id="KW-0418">Kinase</keyword>
<keyword evidence="2" id="KW-1185">Reference proteome</keyword>
<protein>
    <submittedName>
        <fullName evidence="1">Histidine kinase</fullName>
    </submittedName>
</protein>
<evidence type="ECO:0000313" key="1">
    <source>
        <dbReference type="EMBL" id="MEJ8304305.1"/>
    </source>
</evidence>
<dbReference type="Proteomes" id="UP001380953">
    <property type="component" value="Unassembled WGS sequence"/>
</dbReference>
<reference evidence="1" key="1">
    <citation type="submission" date="2024-03" db="EMBL/GenBank/DDBJ databases">
        <title>Whole genome sequecning of epiphytes from Marcgravia umbellata leaves.</title>
        <authorList>
            <person name="Kumar G."/>
            <person name="Savka M.A."/>
        </authorList>
    </citation>
    <scope>NUCLEOTIDE SEQUENCE</scope>
    <source>
        <strain evidence="1">RIT_BL5</strain>
    </source>
</reference>
<dbReference type="EMBL" id="JBBKAR010000033">
    <property type="protein sequence ID" value="MEJ8304305.1"/>
    <property type="molecule type" value="Genomic_DNA"/>
</dbReference>